<evidence type="ECO:0000256" key="1">
    <source>
        <dbReference type="SAM" id="MobiDB-lite"/>
    </source>
</evidence>
<reference evidence="2" key="1">
    <citation type="journal article" date="2019" name="bioRxiv">
        <title>The Genome of the Zebra Mussel, Dreissena polymorpha: A Resource for Invasive Species Research.</title>
        <authorList>
            <person name="McCartney M.A."/>
            <person name="Auch B."/>
            <person name="Kono T."/>
            <person name="Mallez S."/>
            <person name="Zhang Y."/>
            <person name="Obille A."/>
            <person name="Becker A."/>
            <person name="Abrahante J.E."/>
            <person name="Garbe J."/>
            <person name="Badalamenti J.P."/>
            <person name="Herman A."/>
            <person name="Mangelson H."/>
            <person name="Liachko I."/>
            <person name="Sullivan S."/>
            <person name="Sone E.D."/>
            <person name="Koren S."/>
            <person name="Silverstein K.A.T."/>
            <person name="Beckman K.B."/>
            <person name="Gohl D.M."/>
        </authorList>
    </citation>
    <scope>NUCLEOTIDE SEQUENCE</scope>
    <source>
        <strain evidence="2">Duluth1</strain>
        <tissue evidence="2">Whole animal</tissue>
    </source>
</reference>
<sequence length="90" mass="10116">MAKQCGLDRHRLTNHSIRNRMVQKLRDENIAPTDIINFTGHKQTNVRSVLNFSAISEARQKAGSQIISGQRRNPVTANLMPPPSPSRIDI</sequence>
<reference evidence="2" key="2">
    <citation type="submission" date="2020-11" db="EMBL/GenBank/DDBJ databases">
        <authorList>
            <person name="McCartney M.A."/>
            <person name="Auch B."/>
            <person name="Kono T."/>
            <person name="Mallez S."/>
            <person name="Becker A."/>
            <person name="Gohl D.M."/>
            <person name="Silverstein K.A.T."/>
            <person name="Koren S."/>
            <person name="Bechman K.B."/>
            <person name="Herman A."/>
            <person name="Abrahante J.E."/>
            <person name="Garbe J."/>
        </authorList>
    </citation>
    <scope>NUCLEOTIDE SEQUENCE</scope>
    <source>
        <strain evidence="2">Duluth1</strain>
        <tissue evidence="2">Whole animal</tissue>
    </source>
</reference>
<evidence type="ECO:0000313" key="2">
    <source>
        <dbReference type="EMBL" id="KAH3828650.1"/>
    </source>
</evidence>
<dbReference type="EMBL" id="JAIWYP010000005">
    <property type="protein sequence ID" value="KAH3828650.1"/>
    <property type="molecule type" value="Genomic_DNA"/>
</dbReference>
<evidence type="ECO:0000313" key="3">
    <source>
        <dbReference type="Proteomes" id="UP000828390"/>
    </source>
</evidence>
<dbReference type="AlphaFoldDB" id="A0A9D4JXR0"/>
<feature type="compositionally biased region" description="Pro residues" evidence="1">
    <location>
        <begin position="80"/>
        <end position="90"/>
    </location>
</feature>
<name>A0A9D4JXR0_DREPO</name>
<accession>A0A9D4JXR0</accession>
<protein>
    <recommendedName>
        <fullName evidence="4">Tyr recombinase domain-containing protein</fullName>
    </recommendedName>
</protein>
<evidence type="ECO:0008006" key="4">
    <source>
        <dbReference type="Google" id="ProtNLM"/>
    </source>
</evidence>
<proteinExistence type="predicted"/>
<comment type="caution">
    <text evidence="2">The sequence shown here is derived from an EMBL/GenBank/DDBJ whole genome shotgun (WGS) entry which is preliminary data.</text>
</comment>
<gene>
    <name evidence="2" type="ORF">DPMN_130631</name>
</gene>
<organism evidence="2 3">
    <name type="scientific">Dreissena polymorpha</name>
    <name type="common">Zebra mussel</name>
    <name type="synonym">Mytilus polymorpha</name>
    <dbReference type="NCBI Taxonomy" id="45954"/>
    <lineage>
        <taxon>Eukaryota</taxon>
        <taxon>Metazoa</taxon>
        <taxon>Spiralia</taxon>
        <taxon>Lophotrochozoa</taxon>
        <taxon>Mollusca</taxon>
        <taxon>Bivalvia</taxon>
        <taxon>Autobranchia</taxon>
        <taxon>Heteroconchia</taxon>
        <taxon>Euheterodonta</taxon>
        <taxon>Imparidentia</taxon>
        <taxon>Neoheterodontei</taxon>
        <taxon>Myida</taxon>
        <taxon>Dreissenoidea</taxon>
        <taxon>Dreissenidae</taxon>
        <taxon>Dreissena</taxon>
    </lineage>
</organism>
<keyword evidence="3" id="KW-1185">Reference proteome</keyword>
<dbReference type="Proteomes" id="UP000828390">
    <property type="component" value="Unassembled WGS sequence"/>
</dbReference>
<feature type="region of interest" description="Disordered" evidence="1">
    <location>
        <begin position="70"/>
        <end position="90"/>
    </location>
</feature>